<feature type="domain" description="Bacterial bifunctional deaminase-reductase C-terminal" evidence="4">
    <location>
        <begin position="8"/>
        <end position="217"/>
    </location>
</feature>
<organism evidence="5 6">
    <name type="scientific">Streptomyces calidiresistens</name>
    <dbReference type="NCBI Taxonomy" id="1485586"/>
    <lineage>
        <taxon>Bacteria</taxon>
        <taxon>Bacillati</taxon>
        <taxon>Actinomycetota</taxon>
        <taxon>Actinomycetes</taxon>
        <taxon>Kitasatosporales</taxon>
        <taxon>Streptomycetaceae</taxon>
        <taxon>Streptomyces</taxon>
    </lineage>
</organism>
<evidence type="ECO:0000256" key="3">
    <source>
        <dbReference type="ARBA" id="ARBA00023002"/>
    </source>
</evidence>
<dbReference type="Proteomes" id="UP000530234">
    <property type="component" value="Unassembled WGS sequence"/>
</dbReference>
<gene>
    <name evidence="5" type="ORF">FOE67_09970</name>
</gene>
<evidence type="ECO:0000256" key="1">
    <source>
        <dbReference type="ARBA" id="ARBA00005104"/>
    </source>
</evidence>
<proteinExistence type="predicted"/>
<dbReference type="Gene3D" id="3.40.430.10">
    <property type="entry name" value="Dihydrofolate Reductase, subunit A"/>
    <property type="match status" value="1"/>
</dbReference>
<keyword evidence="3" id="KW-0560">Oxidoreductase</keyword>
<dbReference type="InterPro" id="IPR024072">
    <property type="entry name" value="DHFR-like_dom_sf"/>
</dbReference>
<dbReference type="EMBL" id="VKHS01000176">
    <property type="protein sequence ID" value="MBB0229831.1"/>
    <property type="molecule type" value="Genomic_DNA"/>
</dbReference>
<evidence type="ECO:0000259" key="4">
    <source>
        <dbReference type="Pfam" id="PF01872"/>
    </source>
</evidence>
<dbReference type="PANTHER" id="PTHR38011">
    <property type="entry name" value="DIHYDROFOLATE REDUCTASE FAMILY PROTEIN (AFU_ORTHOLOGUE AFUA_8G06820)"/>
    <property type="match status" value="1"/>
</dbReference>
<dbReference type="RefSeq" id="WP_182662708.1">
    <property type="nucleotide sequence ID" value="NZ_VKHS01000176.1"/>
</dbReference>
<evidence type="ECO:0000313" key="6">
    <source>
        <dbReference type="Proteomes" id="UP000530234"/>
    </source>
</evidence>
<dbReference type="InterPro" id="IPR050765">
    <property type="entry name" value="Riboflavin_Biosynth_HTPR"/>
</dbReference>
<dbReference type="GO" id="GO:0009231">
    <property type="term" value="P:riboflavin biosynthetic process"/>
    <property type="evidence" value="ECO:0007669"/>
    <property type="project" value="InterPro"/>
</dbReference>
<protein>
    <submittedName>
        <fullName evidence="5">Deaminase</fullName>
    </submittedName>
</protein>
<sequence>MTAPPRRPRVLLSVATSVDGYIDTAGPERLLLSGEEDFDRVDAERAGCDAILVGAGTLRRDDPRLLVRSAERRAARLAAGRPEHPAKVVLTTTGDLDPTARFFTTGPAERLVYCPGRAVPGVAVRLGDAATVVDAGDPPDPARVLADLAARGVRRLMVEGGGAMHTLFLTAGLVDEIQLVVAPFFVGDPAAPRFVGPGAFPHGPDHRMTPVETRLVGDCVLIRWLTHTGDHDRASDSPP</sequence>
<comment type="caution">
    <text evidence="5">The sequence shown here is derived from an EMBL/GenBank/DDBJ whole genome shotgun (WGS) entry which is preliminary data.</text>
</comment>
<keyword evidence="2" id="KW-0521">NADP</keyword>
<dbReference type="GO" id="GO:0008703">
    <property type="term" value="F:5-amino-6-(5-phosphoribosylamino)uracil reductase activity"/>
    <property type="evidence" value="ECO:0007669"/>
    <property type="project" value="InterPro"/>
</dbReference>
<feature type="non-terminal residue" evidence="5">
    <location>
        <position position="239"/>
    </location>
</feature>
<dbReference type="PANTHER" id="PTHR38011:SF7">
    <property type="entry name" value="2,5-DIAMINO-6-RIBOSYLAMINO-4(3H)-PYRIMIDINONE 5'-PHOSPHATE REDUCTASE"/>
    <property type="match status" value="1"/>
</dbReference>
<dbReference type="SUPFAM" id="SSF53597">
    <property type="entry name" value="Dihydrofolate reductase-like"/>
    <property type="match status" value="1"/>
</dbReference>
<comment type="pathway">
    <text evidence="1">Cofactor biosynthesis; riboflavin biosynthesis.</text>
</comment>
<dbReference type="Pfam" id="PF01872">
    <property type="entry name" value="RibD_C"/>
    <property type="match status" value="1"/>
</dbReference>
<reference evidence="6" key="1">
    <citation type="submission" date="2019-10" db="EMBL/GenBank/DDBJ databases">
        <title>Streptomyces sp. nov., a novel actinobacterium isolated from alkaline environment.</title>
        <authorList>
            <person name="Golinska P."/>
        </authorList>
    </citation>
    <scope>NUCLEOTIDE SEQUENCE [LARGE SCALE GENOMIC DNA]</scope>
    <source>
        <strain evidence="6">DSM 42108</strain>
    </source>
</reference>
<dbReference type="InterPro" id="IPR002734">
    <property type="entry name" value="RibDG_C"/>
</dbReference>
<name>A0A7W3T2S8_9ACTN</name>
<accession>A0A7W3T2S8</accession>
<evidence type="ECO:0000256" key="2">
    <source>
        <dbReference type="ARBA" id="ARBA00022857"/>
    </source>
</evidence>
<evidence type="ECO:0000313" key="5">
    <source>
        <dbReference type="EMBL" id="MBB0229831.1"/>
    </source>
</evidence>
<dbReference type="AlphaFoldDB" id="A0A7W3T2S8"/>
<keyword evidence="6" id="KW-1185">Reference proteome</keyword>